<feature type="transmembrane region" description="Helical" evidence="1">
    <location>
        <begin position="80"/>
        <end position="97"/>
    </location>
</feature>
<dbReference type="EMBL" id="CP002987">
    <property type="protein sequence ID" value="AFA47369.1"/>
    <property type="molecule type" value="Genomic_DNA"/>
</dbReference>
<dbReference type="Pfam" id="PF17248">
    <property type="entry name" value="DUF5317"/>
    <property type="match status" value="1"/>
</dbReference>
<sequence>MIITFIVAIVFAKFRGGEIRFGLKSPALYPPICCEIGYLILQLLVMRGNYQVIGYADIFKKIYLLSFLFPIVYLKLYKPGLIGAVFVSVGTWLNNWVMQLNGGKMPVFPSLSYLTGYVKADTFQKINDIHILGNADTKMIIFSDIIDVGWSVLSIGDILIRVFAGIVIYSAIIELNKQKNESFQLKPIFKYTKKGALK</sequence>
<dbReference type="RefSeq" id="WP_014354972.1">
    <property type="nucleotide sequence ID" value="NC_016894.1"/>
</dbReference>
<name>H6LJ06_ACEWD</name>
<evidence type="ECO:0000256" key="1">
    <source>
        <dbReference type="SAM" id="Phobius"/>
    </source>
</evidence>
<accession>H6LJ06</accession>
<evidence type="ECO:0000313" key="2">
    <source>
        <dbReference type="EMBL" id="AFA47369.1"/>
    </source>
</evidence>
<protein>
    <recommendedName>
        <fullName evidence="4">DUF5317 domain-containing protein</fullName>
    </recommendedName>
</protein>
<dbReference type="InterPro" id="IPR035168">
    <property type="entry name" value="DUF5317"/>
</dbReference>
<keyword evidence="1" id="KW-0812">Transmembrane</keyword>
<organism evidence="2 3">
    <name type="scientific">Acetobacterium woodii (strain ATCC 29683 / DSM 1030 / JCM 2381 / KCTC 1655 / WB1)</name>
    <dbReference type="NCBI Taxonomy" id="931626"/>
    <lineage>
        <taxon>Bacteria</taxon>
        <taxon>Bacillati</taxon>
        <taxon>Bacillota</taxon>
        <taxon>Clostridia</taxon>
        <taxon>Eubacteriales</taxon>
        <taxon>Eubacteriaceae</taxon>
        <taxon>Acetobacterium</taxon>
    </lineage>
</organism>
<dbReference type="OrthoDB" id="1906557at2"/>
<dbReference type="STRING" id="931626.Awo_c05700"/>
<evidence type="ECO:0008006" key="4">
    <source>
        <dbReference type="Google" id="ProtNLM"/>
    </source>
</evidence>
<dbReference type="AlphaFoldDB" id="H6LJ06"/>
<keyword evidence="3" id="KW-1185">Reference proteome</keyword>
<keyword evidence="1" id="KW-0472">Membrane</keyword>
<proteinExistence type="predicted"/>
<keyword evidence="1" id="KW-1133">Transmembrane helix</keyword>
<feature type="transmembrane region" description="Helical" evidence="1">
    <location>
        <begin position="58"/>
        <end position="74"/>
    </location>
</feature>
<gene>
    <name evidence="2" type="ordered locus">Awo_c05700</name>
</gene>
<reference evidence="3" key="1">
    <citation type="submission" date="2011-07" db="EMBL/GenBank/DDBJ databases">
        <title>Complete genome sequence of Acetobacterium woodii.</title>
        <authorList>
            <person name="Poehlein A."/>
            <person name="Schmidt S."/>
            <person name="Kaster A.-K."/>
            <person name="Goenrich M."/>
            <person name="Vollmers J."/>
            <person name="Thuermer A."/>
            <person name="Gottschalk G."/>
            <person name="Thauer R.K."/>
            <person name="Daniel R."/>
            <person name="Mueller V."/>
        </authorList>
    </citation>
    <scope>NUCLEOTIDE SEQUENCE [LARGE SCALE GENOMIC DNA]</scope>
    <source>
        <strain evidence="3">ATCC 29683 / DSM 1030 / JCM 2381 / KCTC 1655 / WB1</strain>
    </source>
</reference>
<dbReference type="eggNOG" id="ENOG5030JTI">
    <property type="taxonomic scope" value="Bacteria"/>
</dbReference>
<dbReference type="KEGG" id="awo:Awo_c05700"/>
<feature type="transmembrane region" description="Helical" evidence="1">
    <location>
        <begin position="148"/>
        <end position="172"/>
    </location>
</feature>
<reference evidence="2 3" key="2">
    <citation type="journal article" date="2012" name="PLoS ONE">
        <title>An ancient pathway combining carbon dioxide fixation with the generation and utilization of a sodium ion gradient for ATP synthesis.</title>
        <authorList>
            <person name="Poehlein A."/>
            <person name="Schmidt S."/>
            <person name="Kaster A.K."/>
            <person name="Goenrich M."/>
            <person name="Vollmers J."/>
            <person name="Thurmer A."/>
            <person name="Bertsch J."/>
            <person name="Schuchmann K."/>
            <person name="Voigt B."/>
            <person name="Hecker M."/>
            <person name="Daniel R."/>
            <person name="Thauer R.K."/>
            <person name="Gottschalk G."/>
            <person name="Muller V."/>
        </authorList>
    </citation>
    <scope>NUCLEOTIDE SEQUENCE [LARGE SCALE GENOMIC DNA]</scope>
    <source>
        <strain evidence="3">ATCC 29683 / DSM 1030 / JCM 2381 / KCTC 1655 / WB1</strain>
    </source>
</reference>
<dbReference type="Proteomes" id="UP000007177">
    <property type="component" value="Chromosome"/>
</dbReference>
<dbReference type="HOGENOM" id="CLU_1458914_0_0_9"/>
<evidence type="ECO:0000313" key="3">
    <source>
        <dbReference type="Proteomes" id="UP000007177"/>
    </source>
</evidence>